<evidence type="ECO:0000313" key="2">
    <source>
        <dbReference type="EMBL" id="KIM53714.1"/>
    </source>
</evidence>
<feature type="domain" description="Tc1-like transposase DDE" evidence="1">
    <location>
        <begin position="19"/>
        <end position="125"/>
    </location>
</feature>
<proteinExistence type="predicted"/>
<dbReference type="InParanoid" id="A0A0C3DBD4"/>
<dbReference type="Pfam" id="PF13358">
    <property type="entry name" value="DDE_3"/>
    <property type="match status" value="1"/>
</dbReference>
<dbReference type="PANTHER" id="PTHR46564">
    <property type="entry name" value="TRANSPOSASE"/>
    <property type="match status" value="1"/>
</dbReference>
<dbReference type="AlphaFoldDB" id="A0A0C3DBD4"/>
<feature type="non-terminal residue" evidence="2">
    <location>
        <position position="1"/>
    </location>
</feature>
<dbReference type="HOGENOM" id="CLU_056788_11_1_1"/>
<dbReference type="GO" id="GO:0003676">
    <property type="term" value="F:nucleic acid binding"/>
    <property type="evidence" value="ECO:0007669"/>
    <property type="project" value="InterPro"/>
</dbReference>
<sequence>SLEKCAEYITRIGQYSPNQLVFVDESSVDHWMTYHGQAWLIRGTNAQCKSFFIHGQCYSVLPALSLVDGILHCDIIAGSFCAETFTHFIEGLLNNMQPYLAPNSVIMMDNCSIHKHADIWNLIEAR</sequence>
<dbReference type="InterPro" id="IPR038717">
    <property type="entry name" value="Tc1-like_DDE_dom"/>
</dbReference>
<accession>A0A0C3DBD4</accession>
<dbReference type="EMBL" id="KN822173">
    <property type="protein sequence ID" value="KIM53714.1"/>
    <property type="molecule type" value="Genomic_DNA"/>
</dbReference>
<keyword evidence="3" id="KW-1185">Reference proteome</keyword>
<evidence type="ECO:0000259" key="1">
    <source>
        <dbReference type="Pfam" id="PF13358"/>
    </source>
</evidence>
<dbReference type="STRING" id="1036808.A0A0C3DBD4"/>
<evidence type="ECO:0000313" key="3">
    <source>
        <dbReference type="Proteomes" id="UP000053989"/>
    </source>
</evidence>
<gene>
    <name evidence="2" type="ORF">SCLCIDRAFT_138427</name>
</gene>
<dbReference type="Gene3D" id="3.30.420.10">
    <property type="entry name" value="Ribonuclease H-like superfamily/Ribonuclease H"/>
    <property type="match status" value="1"/>
</dbReference>
<protein>
    <recommendedName>
        <fullName evidence="1">Tc1-like transposase DDE domain-containing protein</fullName>
    </recommendedName>
</protein>
<organism evidence="2 3">
    <name type="scientific">Scleroderma citrinum Foug A</name>
    <dbReference type="NCBI Taxonomy" id="1036808"/>
    <lineage>
        <taxon>Eukaryota</taxon>
        <taxon>Fungi</taxon>
        <taxon>Dikarya</taxon>
        <taxon>Basidiomycota</taxon>
        <taxon>Agaricomycotina</taxon>
        <taxon>Agaricomycetes</taxon>
        <taxon>Agaricomycetidae</taxon>
        <taxon>Boletales</taxon>
        <taxon>Sclerodermatineae</taxon>
        <taxon>Sclerodermataceae</taxon>
        <taxon>Scleroderma</taxon>
    </lineage>
</organism>
<reference evidence="2 3" key="1">
    <citation type="submission" date="2014-04" db="EMBL/GenBank/DDBJ databases">
        <authorList>
            <consortium name="DOE Joint Genome Institute"/>
            <person name="Kuo A."/>
            <person name="Kohler A."/>
            <person name="Nagy L.G."/>
            <person name="Floudas D."/>
            <person name="Copeland A."/>
            <person name="Barry K.W."/>
            <person name="Cichocki N."/>
            <person name="Veneault-Fourrey C."/>
            <person name="LaButti K."/>
            <person name="Lindquist E.A."/>
            <person name="Lipzen A."/>
            <person name="Lundell T."/>
            <person name="Morin E."/>
            <person name="Murat C."/>
            <person name="Sun H."/>
            <person name="Tunlid A."/>
            <person name="Henrissat B."/>
            <person name="Grigoriev I.V."/>
            <person name="Hibbett D.S."/>
            <person name="Martin F."/>
            <person name="Nordberg H.P."/>
            <person name="Cantor M.N."/>
            <person name="Hua S.X."/>
        </authorList>
    </citation>
    <scope>NUCLEOTIDE SEQUENCE [LARGE SCALE GENOMIC DNA]</scope>
    <source>
        <strain evidence="2 3">Foug A</strain>
    </source>
</reference>
<dbReference type="PANTHER" id="PTHR46564:SF1">
    <property type="entry name" value="TRANSPOSASE"/>
    <property type="match status" value="1"/>
</dbReference>
<name>A0A0C3DBD4_9AGAM</name>
<dbReference type="Proteomes" id="UP000053989">
    <property type="component" value="Unassembled WGS sequence"/>
</dbReference>
<dbReference type="OrthoDB" id="2142724at2759"/>
<reference evidence="3" key="2">
    <citation type="submission" date="2015-01" db="EMBL/GenBank/DDBJ databases">
        <title>Evolutionary Origins and Diversification of the Mycorrhizal Mutualists.</title>
        <authorList>
            <consortium name="DOE Joint Genome Institute"/>
            <consortium name="Mycorrhizal Genomics Consortium"/>
            <person name="Kohler A."/>
            <person name="Kuo A."/>
            <person name="Nagy L.G."/>
            <person name="Floudas D."/>
            <person name="Copeland A."/>
            <person name="Barry K.W."/>
            <person name="Cichocki N."/>
            <person name="Veneault-Fourrey C."/>
            <person name="LaButti K."/>
            <person name="Lindquist E.A."/>
            <person name="Lipzen A."/>
            <person name="Lundell T."/>
            <person name="Morin E."/>
            <person name="Murat C."/>
            <person name="Riley R."/>
            <person name="Ohm R."/>
            <person name="Sun H."/>
            <person name="Tunlid A."/>
            <person name="Henrissat B."/>
            <person name="Grigoriev I.V."/>
            <person name="Hibbett D.S."/>
            <person name="Martin F."/>
        </authorList>
    </citation>
    <scope>NUCLEOTIDE SEQUENCE [LARGE SCALE GENOMIC DNA]</scope>
    <source>
        <strain evidence="3">Foug A</strain>
    </source>
</reference>
<dbReference type="InterPro" id="IPR036397">
    <property type="entry name" value="RNaseH_sf"/>
</dbReference>